<keyword evidence="5" id="KW-0812">Transmembrane</keyword>
<protein>
    <submittedName>
        <fullName evidence="6">Uncharacterized protein</fullName>
    </submittedName>
</protein>
<dbReference type="PANTHER" id="PTHR30118">
    <property type="entry name" value="HTH-TYPE TRANSCRIPTIONAL REGULATOR LEUO-RELATED"/>
    <property type="match status" value="1"/>
</dbReference>
<feature type="transmembrane region" description="Helical" evidence="5">
    <location>
        <begin position="124"/>
        <end position="140"/>
    </location>
</feature>
<reference evidence="6 7" key="2">
    <citation type="journal article" date="2022" name="Mar. Drugs">
        <title>Bioassay-Guided Fractionation Leads to the Detection of Cholic Acid Generated by the Rare Thalassomonas sp.</title>
        <authorList>
            <person name="Pheiffer F."/>
            <person name="Schneider Y.K."/>
            <person name="Hansen E.H."/>
            <person name="Andersen J.H."/>
            <person name="Isaksson J."/>
            <person name="Busche T."/>
            <person name="R C."/>
            <person name="Kalinowski J."/>
            <person name="Zyl L.V."/>
            <person name="Trindade M."/>
        </authorList>
    </citation>
    <scope>NUCLEOTIDE SEQUENCE [LARGE SCALE GENOMIC DNA]</scope>
    <source>
        <strain evidence="6 7">A5K-106</strain>
    </source>
</reference>
<dbReference type="EMBL" id="CP059735">
    <property type="protein sequence ID" value="WDE01551.1"/>
    <property type="molecule type" value="Genomic_DNA"/>
</dbReference>
<sequence>MLASHLFTTPVTLVESSQMITTMTKRLALSCTDHKKVKSPPPPLTLAPFDISMIWGPLKHHDPGHLWFRNQIAELAAKLTWLKTCIGYHAAIFCRCVNQSSRQPLSKADNNNTGNKMKSHYRKLFLLVTLVLSSVIYGQVKAGPWLLHYL</sequence>
<keyword evidence="5" id="KW-1133">Transmembrane helix</keyword>
<evidence type="ECO:0000256" key="3">
    <source>
        <dbReference type="ARBA" id="ARBA00023125"/>
    </source>
</evidence>
<dbReference type="InterPro" id="IPR050389">
    <property type="entry name" value="LysR-type_TF"/>
</dbReference>
<keyword evidence="4" id="KW-0804">Transcription</keyword>
<keyword evidence="7" id="KW-1185">Reference proteome</keyword>
<evidence type="ECO:0000256" key="2">
    <source>
        <dbReference type="ARBA" id="ARBA00023015"/>
    </source>
</evidence>
<accession>A0AAE9YUV1</accession>
<reference evidence="6 7" key="1">
    <citation type="journal article" date="2015" name="Genome Announc.">
        <title>Draft Genome Sequences of Marine Isolates of Thalassomonas viridans and Thalassomonas actiniarum.</title>
        <authorList>
            <person name="Olonade I."/>
            <person name="van Zyl L.J."/>
            <person name="Trindade M."/>
        </authorList>
    </citation>
    <scope>NUCLEOTIDE SEQUENCE [LARGE SCALE GENOMIC DNA]</scope>
    <source>
        <strain evidence="6 7">A5K-106</strain>
    </source>
</reference>
<dbReference type="PANTHER" id="PTHR30118:SF15">
    <property type="entry name" value="TRANSCRIPTIONAL REGULATORY PROTEIN"/>
    <property type="match status" value="1"/>
</dbReference>
<evidence type="ECO:0000256" key="4">
    <source>
        <dbReference type="ARBA" id="ARBA00023163"/>
    </source>
</evidence>
<gene>
    <name evidence="6" type="ORF">SG35_013575</name>
</gene>
<keyword evidence="5" id="KW-0472">Membrane</keyword>
<name>A0AAE9YUV1_9GAMM</name>
<dbReference type="GO" id="GO:0003677">
    <property type="term" value="F:DNA binding"/>
    <property type="evidence" value="ECO:0007669"/>
    <property type="project" value="UniProtKB-KW"/>
</dbReference>
<dbReference type="SUPFAM" id="SSF53850">
    <property type="entry name" value="Periplasmic binding protein-like II"/>
    <property type="match status" value="1"/>
</dbReference>
<comment type="similarity">
    <text evidence="1">Belongs to the LysR transcriptional regulatory family.</text>
</comment>
<dbReference type="Gene3D" id="3.40.190.10">
    <property type="entry name" value="Periplasmic binding protein-like II"/>
    <property type="match status" value="2"/>
</dbReference>
<keyword evidence="3" id="KW-0238">DNA-binding</keyword>
<dbReference type="RefSeq" id="WP_044832744.1">
    <property type="nucleotide sequence ID" value="NZ_CP059735.1"/>
</dbReference>
<keyword evidence="2" id="KW-0805">Transcription regulation</keyword>
<evidence type="ECO:0000256" key="5">
    <source>
        <dbReference type="SAM" id="Phobius"/>
    </source>
</evidence>
<dbReference type="AlphaFoldDB" id="A0AAE9YUV1"/>
<organism evidence="6 7">
    <name type="scientific">Thalassomonas actiniarum</name>
    <dbReference type="NCBI Taxonomy" id="485447"/>
    <lineage>
        <taxon>Bacteria</taxon>
        <taxon>Pseudomonadati</taxon>
        <taxon>Pseudomonadota</taxon>
        <taxon>Gammaproteobacteria</taxon>
        <taxon>Alteromonadales</taxon>
        <taxon>Colwelliaceae</taxon>
        <taxon>Thalassomonas</taxon>
    </lineage>
</organism>
<evidence type="ECO:0000313" key="6">
    <source>
        <dbReference type="EMBL" id="WDE01551.1"/>
    </source>
</evidence>
<evidence type="ECO:0000313" key="7">
    <source>
        <dbReference type="Proteomes" id="UP000032568"/>
    </source>
</evidence>
<dbReference type="Proteomes" id="UP000032568">
    <property type="component" value="Chromosome"/>
</dbReference>
<proteinExistence type="inferred from homology"/>
<evidence type="ECO:0000256" key="1">
    <source>
        <dbReference type="ARBA" id="ARBA00009437"/>
    </source>
</evidence>
<dbReference type="KEGG" id="tact:SG35_013575"/>